<keyword evidence="2" id="KW-0732">Signal</keyword>
<dbReference type="EMBL" id="JAEHOC010000046">
    <property type="protein sequence ID" value="KAG2426602.1"/>
    <property type="molecule type" value="Genomic_DNA"/>
</dbReference>
<comment type="caution">
    <text evidence="3">The sequence shown here is derived from an EMBL/GenBank/DDBJ whole genome shotgun (WGS) entry which is preliminary data.</text>
</comment>
<evidence type="ECO:0000256" key="2">
    <source>
        <dbReference type="SAM" id="SignalP"/>
    </source>
</evidence>
<feature type="signal peptide" evidence="2">
    <location>
        <begin position="1"/>
        <end position="34"/>
    </location>
</feature>
<evidence type="ECO:0000256" key="1">
    <source>
        <dbReference type="SAM" id="MobiDB-lite"/>
    </source>
</evidence>
<keyword evidence="4" id="KW-1185">Reference proteome</keyword>
<name>A0A835SKE0_CHLIN</name>
<gene>
    <name evidence="3" type="ORF">HXX76_012918</name>
</gene>
<sequence length="100" mass="9802">MAPPRAARSAGVAAEVAAFLVAWLLASGAMVADAARTLKTGNASPPSSPLPPPAPAKNTPPAASDDGSSGRVKVQAPYVNVDVNTNSGSGCVVIPGIGRL</sequence>
<dbReference type="OrthoDB" id="10577053at2759"/>
<feature type="chain" id="PRO_5032928866" evidence="2">
    <location>
        <begin position="35"/>
        <end position="100"/>
    </location>
</feature>
<dbReference type="AlphaFoldDB" id="A0A835SKE0"/>
<feature type="compositionally biased region" description="Pro residues" evidence="1">
    <location>
        <begin position="46"/>
        <end position="55"/>
    </location>
</feature>
<reference evidence="3" key="1">
    <citation type="journal article" date="2020" name="bioRxiv">
        <title>Comparative genomics of Chlamydomonas.</title>
        <authorList>
            <person name="Craig R.J."/>
            <person name="Hasan A.R."/>
            <person name="Ness R.W."/>
            <person name="Keightley P.D."/>
        </authorList>
    </citation>
    <scope>NUCLEOTIDE SEQUENCE</scope>
    <source>
        <strain evidence="3">SAG 7.73</strain>
    </source>
</reference>
<dbReference type="Proteomes" id="UP000650467">
    <property type="component" value="Unassembled WGS sequence"/>
</dbReference>
<organism evidence="3 4">
    <name type="scientific">Chlamydomonas incerta</name>
    <dbReference type="NCBI Taxonomy" id="51695"/>
    <lineage>
        <taxon>Eukaryota</taxon>
        <taxon>Viridiplantae</taxon>
        <taxon>Chlorophyta</taxon>
        <taxon>core chlorophytes</taxon>
        <taxon>Chlorophyceae</taxon>
        <taxon>CS clade</taxon>
        <taxon>Chlamydomonadales</taxon>
        <taxon>Chlamydomonadaceae</taxon>
        <taxon>Chlamydomonas</taxon>
    </lineage>
</organism>
<evidence type="ECO:0000313" key="4">
    <source>
        <dbReference type="Proteomes" id="UP000650467"/>
    </source>
</evidence>
<evidence type="ECO:0000313" key="3">
    <source>
        <dbReference type="EMBL" id="KAG2426602.1"/>
    </source>
</evidence>
<accession>A0A835SKE0</accession>
<proteinExistence type="predicted"/>
<feature type="region of interest" description="Disordered" evidence="1">
    <location>
        <begin position="39"/>
        <end position="75"/>
    </location>
</feature>
<protein>
    <submittedName>
        <fullName evidence="3">Uncharacterized protein</fullName>
    </submittedName>
</protein>